<keyword evidence="2" id="KW-1185">Reference proteome</keyword>
<dbReference type="EMBL" id="CP014169">
    <property type="protein sequence ID" value="AOH87324.1"/>
    <property type="molecule type" value="Genomic_DNA"/>
</dbReference>
<sequence length="110" mass="11954">MTVVELAIFIAVYRAAQPIGADVLSNILGRWFESVVGPDDIAGAVTNMVERGWLVMIGGRLMATQDGRRVASHLMNGVIRMLDQGTRLIDVALMMSVLRLTKGELDNGNL</sequence>
<dbReference type="OrthoDB" id="7510570at2"/>
<dbReference type="KEGG" id="span:AWL63_24215"/>
<keyword evidence="1" id="KW-0614">Plasmid</keyword>
<evidence type="ECO:0000313" key="2">
    <source>
        <dbReference type="Proteomes" id="UP000094256"/>
    </source>
</evidence>
<geneLocation type="plasmid" evidence="2"/>
<proteinExistence type="predicted"/>
<organism evidence="1 2">
    <name type="scientific">Sphingomonas panacis</name>
    <dbReference type="NCBI Taxonomy" id="1560345"/>
    <lineage>
        <taxon>Bacteria</taxon>
        <taxon>Pseudomonadati</taxon>
        <taxon>Pseudomonadota</taxon>
        <taxon>Alphaproteobacteria</taxon>
        <taxon>Sphingomonadales</taxon>
        <taxon>Sphingomonadaceae</taxon>
        <taxon>Sphingomonas</taxon>
    </lineage>
</organism>
<dbReference type="AlphaFoldDB" id="A0A1B3ZIS1"/>
<accession>A0A1B3ZIS1</accession>
<reference evidence="1 2" key="1">
    <citation type="submission" date="2016-01" db="EMBL/GenBank/DDBJ databases">
        <title>Complete genome and mega plasmid sequence of Sphingomonas panacis DCY99 elicits systemic resistance in rice to Xanthomonas oryzae.</title>
        <authorList>
            <person name="Kim Y.J."/>
            <person name="Yang D.C."/>
            <person name="Sing P."/>
        </authorList>
    </citation>
    <scope>NUCLEOTIDE SEQUENCE [LARGE SCALE GENOMIC DNA]</scope>
    <source>
        <strain evidence="1 2">DCY99</strain>
        <plasmid evidence="2">Plasmid</plasmid>
    </source>
</reference>
<dbReference type="Proteomes" id="UP000094256">
    <property type="component" value="Plasmid unnamed"/>
</dbReference>
<gene>
    <name evidence="1" type="ORF">AWL63_24215</name>
</gene>
<protein>
    <submittedName>
        <fullName evidence="1">Uncharacterized protein</fullName>
    </submittedName>
</protein>
<name>A0A1B3ZIS1_9SPHN</name>
<evidence type="ECO:0000313" key="1">
    <source>
        <dbReference type="EMBL" id="AOH87324.1"/>
    </source>
</evidence>